<evidence type="ECO:0000313" key="2">
    <source>
        <dbReference type="EMBL" id="KAF4348084.1"/>
    </source>
</evidence>
<dbReference type="InterPro" id="IPR016123">
    <property type="entry name" value="Mog1/PsbP_a/b/a-sand"/>
</dbReference>
<dbReference type="EMBL" id="JAATIP010000556">
    <property type="protein sequence ID" value="KAF4348084.1"/>
    <property type="molecule type" value="Genomic_DNA"/>
</dbReference>
<dbReference type="SUPFAM" id="SSF55724">
    <property type="entry name" value="Mog1p/PsbP-like"/>
    <property type="match status" value="1"/>
</dbReference>
<protein>
    <submittedName>
        <fullName evidence="2">Uncharacterized protein</fullName>
    </submittedName>
</protein>
<comment type="caution">
    <text evidence="2">The sequence shown here is derived from an EMBL/GenBank/DDBJ whole genome shotgun (WGS) entry which is preliminary data.</text>
</comment>
<proteinExistence type="predicted"/>
<dbReference type="Proteomes" id="UP000525078">
    <property type="component" value="Unassembled WGS sequence"/>
</dbReference>
<reference evidence="2 3" key="1">
    <citation type="journal article" date="2020" name="bioRxiv">
        <title>Sequence and annotation of 42 cannabis genomes reveals extensive copy number variation in cannabinoid synthesis and pathogen resistance genes.</title>
        <authorList>
            <person name="Mckernan K.J."/>
            <person name="Helbert Y."/>
            <person name="Kane L.T."/>
            <person name="Ebling H."/>
            <person name="Zhang L."/>
            <person name="Liu B."/>
            <person name="Eaton Z."/>
            <person name="Mclaughlin S."/>
            <person name="Kingan S."/>
            <person name="Baybayan P."/>
            <person name="Concepcion G."/>
            <person name="Jordan M."/>
            <person name="Riva A."/>
            <person name="Barbazuk W."/>
            <person name="Harkins T."/>
        </authorList>
    </citation>
    <scope>NUCLEOTIDE SEQUENCE [LARGE SCALE GENOMIC DNA]</scope>
    <source>
        <strain evidence="3">cv. Jamaican Lion 4</strain>
        <tissue evidence="2">Leaf</tissue>
    </source>
</reference>
<name>A0A7J6DPQ4_CANSA</name>
<dbReference type="AlphaFoldDB" id="A0A7J6DPQ4"/>
<sequence length="148" mass="16463">MMLSDSPLLISLHNRVRETKTSFSPLDQGTQSPGGGAVASSSKTHKMPEGFHLERPLFAGALTSTFPQRFQEVFVDPSRMKEEVVMMEVLHGFFKTLPLNKNLKAAWLSLRDGKVGKHKMCEGICCKCSSKEVNTDILISAYEPIHIK</sequence>
<evidence type="ECO:0000313" key="3">
    <source>
        <dbReference type="Proteomes" id="UP000525078"/>
    </source>
</evidence>
<gene>
    <name evidence="2" type="ORF">F8388_017457</name>
</gene>
<feature type="compositionally biased region" description="Polar residues" evidence="1">
    <location>
        <begin position="21"/>
        <end position="31"/>
    </location>
</feature>
<accession>A0A7J6DPQ4</accession>
<evidence type="ECO:0000256" key="1">
    <source>
        <dbReference type="SAM" id="MobiDB-lite"/>
    </source>
</evidence>
<organism evidence="2 3">
    <name type="scientific">Cannabis sativa</name>
    <name type="common">Hemp</name>
    <name type="synonym">Marijuana</name>
    <dbReference type="NCBI Taxonomy" id="3483"/>
    <lineage>
        <taxon>Eukaryota</taxon>
        <taxon>Viridiplantae</taxon>
        <taxon>Streptophyta</taxon>
        <taxon>Embryophyta</taxon>
        <taxon>Tracheophyta</taxon>
        <taxon>Spermatophyta</taxon>
        <taxon>Magnoliopsida</taxon>
        <taxon>eudicotyledons</taxon>
        <taxon>Gunneridae</taxon>
        <taxon>Pentapetalae</taxon>
        <taxon>rosids</taxon>
        <taxon>fabids</taxon>
        <taxon>Rosales</taxon>
        <taxon>Cannabaceae</taxon>
        <taxon>Cannabis</taxon>
    </lineage>
</organism>
<feature type="region of interest" description="Disordered" evidence="1">
    <location>
        <begin position="21"/>
        <end position="44"/>
    </location>
</feature>